<dbReference type="InterPro" id="IPR003749">
    <property type="entry name" value="ThiS/MoaD-like"/>
</dbReference>
<organism evidence="1 2">
    <name type="scientific">Sphingomonas rubra</name>
    <dbReference type="NCBI Taxonomy" id="634430"/>
    <lineage>
        <taxon>Bacteria</taxon>
        <taxon>Pseudomonadati</taxon>
        <taxon>Pseudomonadota</taxon>
        <taxon>Alphaproteobacteria</taxon>
        <taxon>Sphingomonadales</taxon>
        <taxon>Sphingomonadaceae</taxon>
        <taxon>Sphingomonas</taxon>
    </lineage>
</organism>
<dbReference type="InterPro" id="IPR012675">
    <property type="entry name" value="Beta-grasp_dom_sf"/>
</dbReference>
<dbReference type="SUPFAM" id="SSF54285">
    <property type="entry name" value="MoaD/ThiS"/>
    <property type="match status" value="1"/>
</dbReference>
<dbReference type="EMBL" id="FOXP01000002">
    <property type="protein sequence ID" value="SFP48033.1"/>
    <property type="molecule type" value="Genomic_DNA"/>
</dbReference>
<protein>
    <submittedName>
        <fullName evidence="1">Molybdopterin synthase sulfur carrier subunit</fullName>
    </submittedName>
</protein>
<accession>A0A1I5QP62</accession>
<gene>
    <name evidence="1" type="ORF">SAMN04488241_102189</name>
</gene>
<dbReference type="InterPro" id="IPR016155">
    <property type="entry name" value="Mopterin_synth/thiamin_S_b"/>
</dbReference>
<dbReference type="AlphaFoldDB" id="A0A1I5QP62"/>
<dbReference type="STRING" id="634430.SAMN04488241_102189"/>
<sequence>MRILYFAWVREGVGTGEEEVDLPATVTTVAALIDWLATRSPAHAAAFAEPARLRAAVDQEFGPLDASVVGAAEVAIFPPVTGG</sequence>
<dbReference type="NCBIfam" id="TIGR01682">
    <property type="entry name" value="moaD"/>
    <property type="match status" value="1"/>
</dbReference>
<dbReference type="Pfam" id="PF02597">
    <property type="entry name" value="ThiS"/>
    <property type="match status" value="1"/>
</dbReference>
<evidence type="ECO:0000313" key="2">
    <source>
        <dbReference type="Proteomes" id="UP000199586"/>
    </source>
</evidence>
<dbReference type="Gene3D" id="3.10.20.30">
    <property type="match status" value="1"/>
</dbReference>
<dbReference type="RefSeq" id="WP_093331260.1">
    <property type="nucleotide sequence ID" value="NZ_FOXP01000002.1"/>
</dbReference>
<dbReference type="CDD" id="cd00754">
    <property type="entry name" value="Ubl_MoaD"/>
    <property type="match status" value="1"/>
</dbReference>
<name>A0A1I5QP62_9SPHN</name>
<dbReference type="Proteomes" id="UP000199586">
    <property type="component" value="Unassembled WGS sequence"/>
</dbReference>
<reference evidence="1 2" key="1">
    <citation type="submission" date="2016-10" db="EMBL/GenBank/DDBJ databases">
        <authorList>
            <person name="de Groot N.N."/>
        </authorList>
    </citation>
    <scope>NUCLEOTIDE SEQUENCE [LARGE SCALE GENOMIC DNA]</scope>
    <source>
        <strain evidence="1 2">CGMCC 1.9113</strain>
    </source>
</reference>
<evidence type="ECO:0000313" key="1">
    <source>
        <dbReference type="EMBL" id="SFP48033.1"/>
    </source>
</evidence>
<keyword evidence="2" id="KW-1185">Reference proteome</keyword>
<proteinExistence type="predicted"/>